<gene>
    <name evidence="1" type="primary">BnaA09g00930D</name>
    <name evidence="1" type="ORF">GSBRNA2T00018446001</name>
</gene>
<proteinExistence type="predicted"/>
<dbReference type="EMBL" id="LK032127">
    <property type="protein sequence ID" value="CDY22064.1"/>
    <property type="molecule type" value="Genomic_DNA"/>
</dbReference>
<sequence>MASRSLSFFKFQSKPQLGM</sequence>
<organism evidence="1 2">
    <name type="scientific">Brassica napus</name>
    <name type="common">Rape</name>
    <dbReference type="NCBI Taxonomy" id="3708"/>
    <lineage>
        <taxon>Eukaryota</taxon>
        <taxon>Viridiplantae</taxon>
        <taxon>Streptophyta</taxon>
        <taxon>Embryophyta</taxon>
        <taxon>Tracheophyta</taxon>
        <taxon>Spermatophyta</taxon>
        <taxon>Magnoliopsida</taxon>
        <taxon>eudicotyledons</taxon>
        <taxon>Gunneridae</taxon>
        <taxon>Pentapetalae</taxon>
        <taxon>rosids</taxon>
        <taxon>malvids</taxon>
        <taxon>Brassicales</taxon>
        <taxon>Brassicaceae</taxon>
        <taxon>Brassiceae</taxon>
        <taxon>Brassica</taxon>
    </lineage>
</organism>
<dbReference type="AlphaFoldDB" id="A0A078G9P6"/>
<protein>
    <submittedName>
        <fullName evidence="1">BnaA09g00930D protein</fullName>
    </submittedName>
</protein>
<dbReference type="Proteomes" id="UP000028999">
    <property type="component" value="Unassembled WGS sequence"/>
</dbReference>
<accession>A0A078G9P6</accession>
<name>A0A078G9P6_BRANA</name>
<evidence type="ECO:0000313" key="1">
    <source>
        <dbReference type="EMBL" id="CDY22064.1"/>
    </source>
</evidence>
<dbReference type="PaxDb" id="3708-A0A078G9P6"/>
<keyword evidence="2" id="KW-1185">Reference proteome</keyword>
<reference evidence="1 2" key="1">
    <citation type="journal article" date="2014" name="Science">
        <title>Plant genetics. Early allopolyploid evolution in the post-Neolithic Brassica napus oilseed genome.</title>
        <authorList>
            <person name="Chalhoub B."/>
            <person name="Denoeud F."/>
            <person name="Liu S."/>
            <person name="Parkin I.A."/>
            <person name="Tang H."/>
            <person name="Wang X."/>
            <person name="Chiquet J."/>
            <person name="Belcram H."/>
            <person name="Tong C."/>
            <person name="Samans B."/>
            <person name="Correa M."/>
            <person name="Da Silva C."/>
            <person name="Just J."/>
            <person name="Falentin C."/>
            <person name="Koh C.S."/>
            <person name="Le Clainche I."/>
            <person name="Bernard M."/>
            <person name="Bento P."/>
            <person name="Noel B."/>
            <person name="Labadie K."/>
            <person name="Alberti A."/>
            <person name="Charles M."/>
            <person name="Arnaud D."/>
            <person name="Guo H."/>
            <person name="Daviaud C."/>
            <person name="Alamery S."/>
            <person name="Jabbari K."/>
            <person name="Zhao M."/>
            <person name="Edger P.P."/>
            <person name="Chelaifa H."/>
            <person name="Tack D."/>
            <person name="Lassalle G."/>
            <person name="Mestiri I."/>
            <person name="Schnel N."/>
            <person name="Le Paslier M.C."/>
            <person name="Fan G."/>
            <person name="Renault V."/>
            <person name="Bayer P.E."/>
            <person name="Golicz A.A."/>
            <person name="Manoli S."/>
            <person name="Lee T.H."/>
            <person name="Thi V.H."/>
            <person name="Chalabi S."/>
            <person name="Hu Q."/>
            <person name="Fan C."/>
            <person name="Tollenaere R."/>
            <person name="Lu Y."/>
            <person name="Battail C."/>
            <person name="Shen J."/>
            <person name="Sidebottom C.H."/>
            <person name="Wang X."/>
            <person name="Canaguier A."/>
            <person name="Chauveau A."/>
            <person name="Berard A."/>
            <person name="Deniot G."/>
            <person name="Guan M."/>
            <person name="Liu Z."/>
            <person name="Sun F."/>
            <person name="Lim Y.P."/>
            <person name="Lyons E."/>
            <person name="Town C.D."/>
            <person name="Bancroft I."/>
            <person name="Wang X."/>
            <person name="Meng J."/>
            <person name="Ma J."/>
            <person name="Pires J.C."/>
            <person name="King G.J."/>
            <person name="Brunel D."/>
            <person name="Delourme R."/>
            <person name="Renard M."/>
            <person name="Aury J.M."/>
            <person name="Adams K.L."/>
            <person name="Batley J."/>
            <person name="Snowdon R.J."/>
            <person name="Tost J."/>
            <person name="Edwards D."/>
            <person name="Zhou Y."/>
            <person name="Hua W."/>
            <person name="Sharpe A.G."/>
            <person name="Paterson A.H."/>
            <person name="Guan C."/>
            <person name="Wincker P."/>
        </authorList>
    </citation>
    <scope>NUCLEOTIDE SEQUENCE [LARGE SCALE GENOMIC DNA]</scope>
    <source>
        <strain evidence="2">cv. Darmor-bzh</strain>
    </source>
</reference>
<evidence type="ECO:0000313" key="2">
    <source>
        <dbReference type="Proteomes" id="UP000028999"/>
    </source>
</evidence>